<keyword evidence="4" id="KW-1185">Reference proteome</keyword>
<evidence type="ECO:0000313" key="5">
    <source>
        <dbReference type="WBParaSite" id="HPBE_0001305801-mRNA-1"/>
    </source>
</evidence>
<dbReference type="InterPro" id="IPR029033">
    <property type="entry name" value="His_PPase_superfam"/>
</dbReference>
<evidence type="ECO:0000313" key="3">
    <source>
        <dbReference type="EMBL" id="VDO94734.1"/>
    </source>
</evidence>
<evidence type="ECO:0000313" key="4">
    <source>
        <dbReference type="Proteomes" id="UP000050761"/>
    </source>
</evidence>
<name>A0A3P8AFN7_HELPZ</name>
<feature type="compositionally biased region" description="Basic and acidic residues" evidence="1">
    <location>
        <begin position="369"/>
        <end position="383"/>
    </location>
</feature>
<dbReference type="PRINTS" id="PR00069">
    <property type="entry name" value="ALDKETRDTASE"/>
</dbReference>
<dbReference type="GO" id="GO:0016491">
    <property type="term" value="F:oxidoreductase activity"/>
    <property type="evidence" value="ECO:0007669"/>
    <property type="project" value="InterPro"/>
</dbReference>
<dbReference type="WBParaSite" id="HPBE_0001305801-mRNA-1">
    <property type="protein sequence ID" value="HPBE_0001305801-mRNA-1"/>
    <property type="gene ID" value="HPBE_0001305801"/>
</dbReference>
<protein>
    <submittedName>
        <fullName evidence="5">Aldo_ket_red domain-containing protein</fullName>
    </submittedName>
</protein>
<dbReference type="Gene3D" id="3.40.50.1240">
    <property type="entry name" value="Phosphoglycerate mutase-like"/>
    <property type="match status" value="1"/>
</dbReference>
<dbReference type="Pfam" id="PF00248">
    <property type="entry name" value="Aldo_ket_red"/>
    <property type="match status" value="1"/>
</dbReference>
<feature type="region of interest" description="Disordered" evidence="1">
    <location>
        <begin position="363"/>
        <end position="383"/>
    </location>
</feature>
<evidence type="ECO:0000259" key="2">
    <source>
        <dbReference type="Pfam" id="PF00248"/>
    </source>
</evidence>
<dbReference type="Proteomes" id="UP000050761">
    <property type="component" value="Unassembled WGS sequence"/>
</dbReference>
<dbReference type="SUPFAM" id="SSF51430">
    <property type="entry name" value="NAD(P)-linked oxidoreductase"/>
    <property type="match status" value="1"/>
</dbReference>
<gene>
    <name evidence="3" type="ORF">HPBE_LOCUS13059</name>
</gene>
<dbReference type="PANTHER" id="PTHR11732">
    <property type="entry name" value="ALDO/KETO REDUCTASE"/>
    <property type="match status" value="1"/>
</dbReference>
<dbReference type="InterPro" id="IPR036812">
    <property type="entry name" value="NAD(P)_OxRdtase_dom_sf"/>
</dbReference>
<sequence>MTEHIETWRALEKLHSEGKLKALGLSNFNADQVELLYAQALIKPANLQVECHIYWPQFELHELCKKLNISLTAYAPLGSPGRKAAHPDGVWPEGDPMTEPIVKEIAHKRGKTAAQASLRKLWRFSLPSLILLRHLTQRGISAIPKSISPDRVIENISIFNFKLTPEEMTSLDTVKTRIRLFVLDFETRFQSLNHIVETPNTKIIVDHKSLKLPQSLRPAAPFHGDEVVVVRHSETISEVFPDWIDRCKLDFAFYQPFDLNMPVRLPRRENMMTAYQHDPPISEVGRITAQIFARELVTRNGVPKAIFSSPSLASVQTAADIRNFIGSECGNIHIEPALASDRTSSSFWMSPKEFAQLKYNVDEGYSPEQPDRNDKSSNSKSENLKKMIQKLARSKGTPVLIITDAAALNTLSSGDNKGSGDDEHMRKEAANAFPPLSSVILSLPKGKENLEPSRLFVRPLTMIGECSRPEIEVAGDAK</sequence>
<reference evidence="5" key="2">
    <citation type="submission" date="2019-09" db="UniProtKB">
        <authorList>
            <consortium name="WormBaseParasite"/>
        </authorList>
    </citation>
    <scope>IDENTIFICATION</scope>
</reference>
<dbReference type="InterPro" id="IPR020471">
    <property type="entry name" value="AKR"/>
</dbReference>
<reference evidence="3 4" key="1">
    <citation type="submission" date="2018-11" db="EMBL/GenBank/DDBJ databases">
        <authorList>
            <consortium name="Pathogen Informatics"/>
        </authorList>
    </citation>
    <scope>NUCLEOTIDE SEQUENCE [LARGE SCALE GENOMIC DNA]</scope>
</reference>
<dbReference type="EMBL" id="UZAH01027760">
    <property type="protein sequence ID" value="VDO94734.1"/>
    <property type="molecule type" value="Genomic_DNA"/>
</dbReference>
<dbReference type="GO" id="GO:0016791">
    <property type="term" value="F:phosphatase activity"/>
    <property type="evidence" value="ECO:0007669"/>
    <property type="project" value="UniProtKB-ARBA"/>
</dbReference>
<dbReference type="Gene3D" id="3.20.20.100">
    <property type="entry name" value="NADP-dependent oxidoreductase domain"/>
    <property type="match status" value="1"/>
</dbReference>
<dbReference type="InterPro" id="IPR023210">
    <property type="entry name" value="NADP_OxRdtase_dom"/>
</dbReference>
<dbReference type="OrthoDB" id="414418at2759"/>
<accession>A0A3P8AFN7</accession>
<proteinExistence type="predicted"/>
<feature type="domain" description="NADP-dependent oxidoreductase" evidence="2">
    <location>
        <begin position="5"/>
        <end position="174"/>
    </location>
</feature>
<dbReference type="AlphaFoldDB" id="A0A3P8AFN7"/>
<dbReference type="SUPFAM" id="SSF53254">
    <property type="entry name" value="Phosphoglycerate mutase-like"/>
    <property type="match status" value="1"/>
</dbReference>
<evidence type="ECO:0000256" key="1">
    <source>
        <dbReference type="SAM" id="MobiDB-lite"/>
    </source>
</evidence>
<organism evidence="3">
    <name type="scientific">Heligmosomoides polygyrus</name>
    <name type="common">Parasitic roundworm</name>
    <dbReference type="NCBI Taxonomy" id="6339"/>
    <lineage>
        <taxon>Eukaryota</taxon>
        <taxon>Metazoa</taxon>
        <taxon>Ecdysozoa</taxon>
        <taxon>Nematoda</taxon>
        <taxon>Chromadorea</taxon>
        <taxon>Rhabditida</taxon>
        <taxon>Rhabditina</taxon>
        <taxon>Rhabditomorpha</taxon>
        <taxon>Strongyloidea</taxon>
        <taxon>Heligmosomidae</taxon>
        <taxon>Heligmosomoides</taxon>
    </lineage>
</organism>